<comment type="caution">
    <text evidence="1">The sequence shown here is derived from an EMBL/GenBank/DDBJ whole genome shotgun (WGS) entry which is preliminary data.</text>
</comment>
<dbReference type="VEuPathDB" id="FungiDB:I7I52_04969"/>
<proteinExistence type="predicted"/>
<dbReference type="EMBL" id="JAEVHI010000004">
    <property type="protein sequence ID" value="KAG5293596.1"/>
    <property type="molecule type" value="Genomic_DNA"/>
</dbReference>
<dbReference type="Proteomes" id="UP000670092">
    <property type="component" value="Unassembled WGS sequence"/>
</dbReference>
<organism evidence="1 2">
    <name type="scientific">Ajellomyces capsulatus</name>
    <name type="common">Darling's disease fungus</name>
    <name type="synonym">Histoplasma capsulatum</name>
    <dbReference type="NCBI Taxonomy" id="5037"/>
    <lineage>
        <taxon>Eukaryota</taxon>
        <taxon>Fungi</taxon>
        <taxon>Dikarya</taxon>
        <taxon>Ascomycota</taxon>
        <taxon>Pezizomycotina</taxon>
        <taxon>Eurotiomycetes</taxon>
        <taxon>Eurotiomycetidae</taxon>
        <taxon>Onygenales</taxon>
        <taxon>Ajellomycetaceae</taxon>
        <taxon>Histoplasma</taxon>
    </lineage>
</organism>
<protein>
    <submittedName>
        <fullName evidence="1">Uncharacterized protein</fullName>
    </submittedName>
</protein>
<evidence type="ECO:0000313" key="2">
    <source>
        <dbReference type="Proteomes" id="UP000670092"/>
    </source>
</evidence>
<sequence length="103" mass="11700">MYCIALVLDDLGKRKLYNTYSTTRIPPVSMKSPLDKNESRHKPTVALSLSLMDHVLGTRRRTISIGLHWIAQSDAPKSNPMLKSCTRGRHSQSKQILFDLSLY</sequence>
<dbReference type="AlphaFoldDB" id="A0A8H8CWX2"/>
<evidence type="ECO:0000313" key="1">
    <source>
        <dbReference type="EMBL" id="KAG5293596.1"/>
    </source>
</evidence>
<accession>A0A8H8CWX2</accession>
<gene>
    <name evidence="1" type="ORF">I7I52_04969</name>
</gene>
<reference evidence="1 2" key="1">
    <citation type="submission" date="2021-01" db="EMBL/GenBank/DDBJ databases">
        <title>Chromosome-level genome assembly of a human fungal pathogen reveals clustering of transcriptionally co-regulated genes.</title>
        <authorList>
            <person name="Voorhies M."/>
            <person name="Cohen S."/>
            <person name="Shea T.P."/>
            <person name="Petrus S."/>
            <person name="Munoz J.F."/>
            <person name="Poplawski S."/>
            <person name="Goldman W.E."/>
            <person name="Michael T."/>
            <person name="Cuomo C.A."/>
            <person name="Sil A."/>
            <person name="Beyhan S."/>
        </authorList>
    </citation>
    <scope>NUCLEOTIDE SEQUENCE [LARGE SCALE GENOMIC DNA]</scope>
    <source>
        <strain evidence="1 2">G184AR</strain>
    </source>
</reference>
<name>A0A8H8CWX2_AJECA</name>